<organism evidence="1 2">
    <name type="scientific">Saguinus oedipus</name>
    <name type="common">Cotton-top tamarin</name>
    <name type="synonym">Oedipomidas oedipus</name>
    <dbReference type="NCBI Taxonomy" id="9490"/>
    <lineage>
        <taxon>Eukaryota</taxon>
        <taxon>Metazoa</taxon>
        <taxon>Chordata</taxon>
        <taxon>Craniata</taxon>
        <taxon>Vertebrata</taxon>
        <taxon>Euteleostomi</taxon>
        <taxon>Mammalia</taxon>
        <taxon>Eutheria</taxon>
        <taxon>Euarchontoglires</taxon>
        <taxon>Primates</taxon>
        <taxon>Haplorrhini</taxon>
        <taxon>Platyrrhini</taxon>
        <taxon>Cebidae</taxon>
        <taxon>Callitrichinae</taxon>
        <taxon>Saguinus</taxon>
    </lineage>
</organism>
<sequence>MVLANRGILISPLLVEEHAGIRYLWRTQNEMRSNKANVSCTMKVSVADKGGGKNRGEAADWVDECARSSGILPTCPSWRKSRGLCVLPIANISDPQVVLDQALPHNWFKFVRDLTHWQKHCTITSCRCDSIRPIDSFHELFLMVPLLLDSLLGGFSHHHLGRVETIIRMAATAHQLTRLHLPQMPMATTVATGVV</sequence>
<evidence type="ECO:0000313" key="1">
    <source>
        <dbReference type="EMBL" id="KAK2121184.1"/>
    </source>
</evidence>
<reference evidence="1 2" key="1">
    <citation type="submission" date="2023-05" db="EMBL/GenBank/DDBJ databases">
        <title>B98-5 Cell Line De Novo Hybrid Assembly: An Optical Mapping Approach.</title>
        <authorList>
            <person name="Kananen K."/>
            <person name="Auerbach J.A."/>
            <person name="Kautto E."/>
            <person name="Blachly J.S."/>
        </authorList>
    </citation>
    <scope>NUCLEOTIDE SEQUENCE [LARGE SCALE GENOMIC DNA]</scope>
    <source>
        <strain evidence="1">B95-8</strain>
        <tissue evidence="1">Cell line</tissue>
    </source>
</reference>
<name>A0ABQ9WHQ8_SAGOE</name>
<protein>
    <submittedName>
        <fullName evidence="1">Uncharacterized protein</fullName>
    </submittedName>
</protein>
<accession>A0ABQ9WHQ8</accession>
<comment type="caution">
    <text evidence="1">The sequence shown here is derived from an EMBL/GenBank/DDBJ whole genome shotgun (WGS) entry which is preliminary data.</text>
</comment>
<proteinExistence type="predicted"/>
<dbReference type="Proteomes" id="UP001266305">
    <property type="component" value="Unassembled WGS sequence"/>
</dbReference>
<gene>
    <name evidence="1" type="ORF">P7K49_002570</name>
</gene>
<evidence type="ECO:0000313" key="2">
    <source>
        <dbReference type="Proteomes" id="UP001266305"/>
    </source>
</evidence>
<dbReference type="EMBL" id="JASSZA010000001">
    <property type="protein sequence ID" value="KAK2121184.1"/>
    <property type="molecule type" value="Genomic_DNA"/>
</dbReference>
<keyword evidence="2" id="KW-1185">Reference proteome</keyword>